<evidence type="ECO:0000313" key="2">
    <source>
        <dbReference type="EMBL" id="ROR34408.1"/>
    </source>
</evidence>
<dbReference type="Gene3D" id="3.30.450.40">
    <property type="match status" value="1"/>
</dbReference>
<dbReference type="PANTHER" id="PTHR38765:SF1">
    <property type="entry name" value="DUF484 DOMAIN-CONTAINING PROTEIN"/>
    <property type="match status" value="1"/>
</dbReference>
<organism evidence="2 3">
    <name type="scientific">Inmirania thermothiophila</name>
    <dbReference type="NCBI Taxonomy" id="1750597"/>
    <lineage>
        <taxon>Bacteria</taxon>
        <taxon>Pseudomonadati</taxon>
        <taxon>Pseudomonadota</taxon>
        <taxon>Gammaproteobacteria</taxon>
        <taxon>Chromatiales</taxon>
        <taxon>Ectothiorhodospiraceae</taxon>
        <taxon>Inmirania</taxon>
    </lineage>
</organism>
<evidence type="ECO:0000313" key="3">
    <source>
        <dbReference type="Proteomes" id="UP000276634"/>
    </source>
</evidence>
<evidence type="ECO:0000256" key="1">
    <source>
        <dbReference type="SAM" id="Coils"/>
    </source>
</evidence>
<comment type="caution">
    <text evidence="2">The sequence shown here is derived from an EMBL/GenBank/DDBJ whole genome shotgun (WGS) entry which is preliminary data.</text>
</comment>
<feature type="coiled-coil region" evidence="1">
    <location>
        <begin position="50"/>
        <end position="77"/>
    </location>
</feature>
<gene>
    <name evidence="2" type="ORF">EDC57_0304</name>
</gene>
<dbReference type="Proteomes" id="UP000276634">
    <property type="component" value="Unassembled WGS sequence"/>
</dbReference>
<proteinExistence type="predicted"/>
<dbReference type="SUPFAM" id="SSF55781">
    <property type="entry name" value="GAF domain-like"/>
    <property type="match status" value="1"/>
</dbReference>
<dbReference type="PANTHER" id="PTHR38765">
    <property type="entry name" value="DUF484 DOMAIN-CONTAINING PROTEIN"/>
    <property type="match status" value="1"/>
</dbReference>
<sequence>MSSQRQSGLDEDAATEALVARYLSAHPDFFERHKALLAAMRLRHECGAAVSLIERQVQVLREQNQGLRRKLTELIEVARDNDRLHERLHRLALALMDAGGAEDVVATVREHMMGTFHADAVALVLFDADAAALPDGARAVARDDPELERRFGNFLGLGKPLCGRLTREQLEFLFAEAAGEVASAALVPLCAGRVQGILAIGSREPERFLQGMGTLFLGHMGELVAHALGGRLGG</sequence>
<name>A0A3N1Y7A5_9GAMM</name>
<dbReference type="InterPro" id="IPR007435">
    <property type="entry name" value="DUF484"/>
</dbReference>
<keyword evidence="1" id="KW-0175">Coiled coil</keyword>
<keyword evidence="3" id="KW-1185">Reference proteome</keyword>
<dbReference type="Pfam" id="PF04340">
    <property type="entry name" value="DUF484"/>
    <property type="match status" value="1"/>
</dbReference>
<protein>
    <recommendedName>
        <fullName evidence="4">DUF484 family protein</fullName>
    </recommendedName>
</protein>
<dbReference type="AlphaFoldDB" id="A0A3N1Y7A5"/>
<accession>A0A3N1Y7A5</accession>
<dbReference type="EMBL" id="RJVI01000001">
    <property type="protein sequence ID" value="ROR34408.1"/>
    <property type="molecule type" value="Genomic_DNA"/>
</dbReference>
<dbReference type="RefSeq" id="WP_123399548.1">
    <property type="nucleotide sequence ID" value="NZ_RJVI01000001.1"/>
</dbReference>
<dbReference type="InterPro" id="IPR029016">
    <property type="entry name" value="GAF-like_dom_sf"/>
</dbReference>
<reference evidence="2 3" key="1">
    <citation type="submission" date="2018-11" db="EMBL/GenBank/DDBJ databases">
        <title>Genomic Encyclopedia of Type Strains, Phase IV (KMG-IV): sequencing the most valuable type-strain genomes for metagenomic binning, comparative biology and taxonomic classification.</title>
        <authorList>
            <person name="Goeker M."/>
        </authorList>
    </citation>
    <scope>NUCLEOTIDE SEQUENCE [LARGE SCALE GENOMIC DNA]</scope>
    <source>
        <strain evidence="2 3">DSM 100275</strain>
    </source>
</reference>
<dbReference type="OrthoDB" id="8525200at2"/>
<evidence type="ECO:0008006" key="4">
    <source>
        <dbReference type="Google" id="ProtNLM"/>
    </source>
</evidence>